<proteinExistence type="predicted"/>
<protein>
    <submittedName>
        <fullName evidence="1">PAS domain-containing protein</fullName>
    </submittedName>
</protein>
<keyword evidence="2" id="KW-1185">Reference proteome</keyword>
<dbReference type="Proteomes" id="UP001230156">
    <property type="component" value="Unassembled WGS sequence"/>
</dbReference>
<gene>
    <name evidence="1" type="ORF">Q8A70_14000</name>
</gene>
<dbReference type="InterPro" id="IPR009922">
    <property type="entry name" value="DUF1457"/>
</dbReference>
<comment type="caution">
    <text evidence="1">The sequence shown here is derived from an EMBL/GenBank/DDBJ whole genome shotgun (WGS) entry which is preliminary data.</text>
</comment>
<dbReference type="EMBL" id="JAUYVI010000004">
    <property type="protein sequence ID" value="MDQ7248793.1"/>
    <property type="molecule type" value="Genomic_DNA"/>
</dbReference>
<reference evidence="2" key="1">
    <citation type="submission" date="2023-08" db="EMBL/GenBank/DDBJ databases">
        <title>Rhodospirillaceae gen. nov., a novel taxon isolated from the Yangtze River Yuezi River estuary sludge.</title>
        <authorList>
            <person name="Ruan L."/>
        </authorList>
    </citation>
    <scope>NUCLEOTIDE SEQUENCE [LARGE SCALE GENOMIC DNA]</scope>
    <source>
        <strain evidence="2">R-7</strain>
    </source>
</reference>
<dbReference type="Pfam" id="PF07310">
    <property type="entry name" value="PAS_5"/>
    <property type="match status" value="1"/>
</dbReference>
<evidence type="ECO:0000313" key="2">
    <source>
        <dbReference type="Proteomes" id="UP001230156"/>
    </source>
</evidence>
<organism evidence="1 2">
    <name type="scientific">Dongia sedimenti</name>
    <dbReference type="NCBI Taxonomy" id="3064282"/>
    <lineage>
        <taxon>Bacteria</taxon>
        <taxon>Pseudomonadati</taxon>
        <taxon>Pseudomonadota</taxon>
        <taxon>Alphaproteobacteria</taxon>
        <taxon>Rhodospirillales</taxon>
        <taxon>Dongiaceae</taxon>
        <taxon>Dongia</taxon>
    </lineage>
</organism>
<sequence>MPVGHGISPPMSFGIFFDSIQSEALRVLAAQWAAVRGDRRMPAFRDIDPVGIGRHLRYVWAWKYDRAADGFTGRLAGEEIDRAFGKSLRGAKMAEFYTPDVYAIVFPRHRRVVTEPAFFHGTGMVFARMGYTMGGERIAMPLSEDGSAGDGILGGTYYTALPQATDDRPPGLDFTREQVAFFPLDPA</sequence>
<dbReference type="RefSeq" id="WP_379956660.1">
    <property type="nucleotide sequence ID" value="NZ_JAUYVI010000004.1"/>
</dbReference>
<evidence type="ECO:0000313" key="1">
    <source>
        <dbReference type="EMBL" id="MDQ7248793.1"/>
    </source>
</evidence>
<name>A0ABU0YM37_9PROT</name>
<accession>A0ABU0YM37</accession>